<dbReference type="Pfam" id="PF04612">
    <property type="entry name" value="T2SSM"/>
    <property type="match status" value="1"/>
</dbReference>
<dbReference type="Proteomes" id="UP000251942">
    <property type="component" value="Unassembled WGS sequence"/>
</dbReference>
<dbReference type="Proteomes" id="UP000054698">
    <property type="component" value="Unassembled WGS sequence"/>
</dbReference>
<keyword evidence="4" id="KW-1003">Cell membrane</keyword>
<dbReference type="GO" id="GO:0015628">
    <property type="term" value="P:protein secretion by the type II secretion system"/>
    <property type="evidence" value="ECO:0007669"/>
    <property type="project" value="InterPro"/>
</dbReference>
<keyword evidence="5" id="KW-0997">Cell inner membrane</keyword>
<keyword evidence="6 10" id="KW-0812">Transmembrane</keyword>
<keyword evidence="3" id="KW-0813">Transport</keyword>
<evidence type="ECO:0000256" key="10">
    <source>
        <dbReference type="SAM" id="Phobius"/>
    </source>
</evidence>
<evidence type="ECO:0000256" key="5">
    <source>
        <dbReference type="ARBA" id="ARBA00022519"/>
    </source>
</evidence>
<dbReference type="STRING" id="453.Lfee_1437"/>
<keyword evidence="8 10" id="KW-1133">Transmembrane helix</keyword>
<evidence type="ECO:0000256" key="1">
    <source>
        <dbReference type="ARBA" id="ARBA00004377"/>
    </source>
</evidence>
<evidence type="ECO:0000256" key="9">
    <source>
        <dbReference type="ARBA" id="ARBA00023136"/>
    </source>
</evidence>
<feature type="transmembrane region" description="Helical" evidence="10">
    <location>
        <begin position="14"/>
        <end position="33"/>
    </location>
</feature>
<dbReference type="Gene3D" id="3.30.1360.100">
    <property type="entry name" value="General secretion pathway protein M, EpsM"/>
    <property type="match status" value="1"/>
</dbReference>
<dbReference type="RefSeq" id="WP_058445332.1">
    <property type="nucleotide sequence ID" value="NZ_CAAAHT010000017.1"/>
</dbReference>
<evidence type="ECO:0000256" key="4">
    <source>
        <dbReference type="ARBA" id="ARBA00022475"/>
    </source>
</evidence>
<proteinExistence type="inferred from homology"/>
<dbReference type="EMBL" id="UASS01000039">
    <property type="protein sequence ID" value="SPX62665.1"/>
    <property type="molecule type" value="Genomic_DNA"/>
</dbReference>
<accession>A0A0W0TUD8</accession>
<evidence type="ECO:0000256" key="6">
    <source>
        <dbReference type="ARBA" id="ARBA00022692"/>
    </source>
</evidence>
<evidence type="ECO:0000313" key="14">
    <source>
        <dbReference type="Proteomes" id="UP000251942"/>
    </source>
</evidence>
<organism evidence="11 13">
    <name type="scientific">Legionella feeleii</name>
    <dbReference type="NCBI Taxonomy" id="453"/>
    <lineage>
        <taxon>Bacteria</taxon>
        <taxon>Pseudomonadati</taxon>
        <taxon>Pseudomonadota</taxon>
        <taxon>Gammaproteobacteria</taxon>
        <taxon>Legionellales</taxon>
        <taxon>Legionellaceae</taxon>
        <taxon>Legionella</taxon>
    </lineage>
</organism>
<dbReference type="InterPro" id="IPR023229">
    <property type="entry name" value="T2SS_M_periplasmic_sf"/>
</dbReference>
<comment type="subcellular location">
    <subcellularLocation>
        <location evidence="1">Cell inner membrane</location>
        <topology evidence="1">Single-pass membrane protein</topology>
    </subcellularLocation>
</comment>
<dbReference type="OrthoDB" id="6624834at2"/>
<comment type="similarity">
    <text evidence="2">Belongs to the GSP M family.</text>
</comment>
<dbReference type="GO" id="GO:0015627">
    <property type="term" value="C:type II protein secretion system complex"/>
    <property type="evidence" value="ECO:0007669"/>
    <property type="project" value="InterPro"/>
</dbReference>
<reference evidence="11 13" key="1">
    <citation type="submission" date="2015-11" db="EMBL/GenBank/DDBJ databases">
        <title>Genomic analysis of 38 Legionella species identifies large and diverse effector repertoires.</title>
        <authorList>
            <person name="Burstein D."/>
            <person name="Amaro F."/>
            <person name="Zusman T."/>
            <person name="Lifshitz Z."/>
            <person name="Cohen O."/>
            <person name="Gilbert J.A."/>
            <person name="Pupko T."/>
            <person name="Shuman H.A."/>
            <person name="Segal G."/>
        </authorList>
    </citation>
    <scope>NUCLEOTIDE SEQUENCE [LARGE SCALE GENOMIC DNA]</scope>
    <source>
        <strain evidence="11 13">WO-44C</strain>
    </source>
</reference>
<dbReference type="GO" id="GO:0005886">
    <property type="term" value="C:plasma membrane"/>
    <property type="evidence" value="ECO:0007669"/>
    <property type="project" value="UniProtKB-SubCell"/>
</dbReference>
<name>A0A0W0TUD8_9GAMM</name>
<evidence type="ECO:0000313" key="12">
    <source>
        <dbReference type="EMBL" id="SPX62665.1"/>
    </source>
</evidence>
<dbReference type="InterPro" id="IPR007690">
    <property type="entry name" value="T2SS_GspM"/>
</dbReference>
<gene>
    <name evidence="11" type="primary">yghD</name>
    <name evidence="11" type="ORF">Lfee_1437</name>
    <name evidence="12" type="ORF">NCTC12022_03430</name>
</gene>
<dbReference type="EMBL" id="LNYB01000051">
    <property type="protein sequence ID" value="KTC99271.1"/>
    <property type="molecule type" value="Genomic_DNA"/>
</dbReference>
<evidence type="ECO:0000256" key="7">
    <source>
        <dbReference type="ARBA" id="ARBA00022927"/>
    </source>
</evidence>
<keyword evidence="9 10" id="KW-0472">Membrane</keyword>
<keyword evidence="13" id="KW-1185">Reference proteome</keyword>
<dbReference type="PATRIC" id="fig|453.4.peg.1570"/>
<dbReference type="AlphaFoldDB" id="A0A0W0TUD8"/>
<evidence type="ECO:0000256" key="3">
    <source>
        <dbReference type="ARBA" id="ARBA00022448"/>
    </source>
</evidence>
<reference evidence="12 14" key="2">
    <citation type="submission" date="2018-06" db="EMBL/GenBank/DDBJ databases">
        <authorList>
            <consortium name="Pathogen Informatics"/>
            <person name="Doyle S."/>
        </authorList>
    </citation>
    <scope>NUCLEOTIDE SEQUENCE [LARGE SCALE GENOMIC DNA]</scope>
    <source>
        <strain evidence="12 14">NCTC12022</strain>
    </source>
</reference>
<evidence type="ECO:0000256" key="8">
    <source>
        <dbReference type="ARBA" id="ARBA00022989"/>
    </source>
</evidence>
<keyword evidence="7" id="KW-0653">Protein transport</keyword>
<protein>
    <submittedName>
        <fullName evidence="12">General secretion pathway protein M</fullName>
    </submittedName>
    <submittedName>
        <fullName evidence="11">Putative general secretion pathway protein YghD</fullName>
    </submittedName>
</protein>
<sequence>MRNFWNNLNERERWMVGIGSLFALFYLFYLLLYSPLTTAVSNKTAQLSEKQQTLTWMQQVRQQPKKQKVQQSISNAKLLSLIGNQLGTGSLRVFPYQLQQTSSGDIQLSYELVPFNYFLSWLWTLNNNYAIVLKQFSAERTPTAGVVKLQIVITAK</sequence>
<dbReference type="SUPFAM" id="SSF103054">
    <property type="entry name" value="General secretion pathway protein M, EpsM"/>
    <property type="match status" value="1"/>
</dbReference>
<evidence type="ECO:0000256" key="2">
    <source>
        <dbReference type="ARBA" id="ARBA00010637"/>
    </source>
</evidence>
<evidence type="ECO:0000313" key="13">
    <source>
        <dbReference type="Proteomes" id="UP000054698"/>
    </source>
</evidence>
<evidence type="ECO:0000313" key="11">
    <source>
        <dbReference type="EMBL" id="KTC99271.1"/>
    </source>
</evidence>